<evidence type="ECO:0000313" key="3">
    <source>
        <dbReference type="Proteomes" id="UP000199634"/>
    </source>
</evidence>
<evidence type="ECO:0000313" key="2">
    <source>
        <dbReference type="EMBL" id="SEH99275.1"/>
    </source>
</evidence>
<feature type="transmembrane region" description="Helical" evidence="1">
    <location>
        <begin position="45"/>
        <end position="64"/>
    </location>
</feature>
<proteinExistence type="predicted"/>
<protein>
    <submittedName>
        <fullName evidence="2">Uncharacterized protein</fullName>
    </submittedName>
</protein>
<evidence type="ECO:0000256" key="1">
    <source>
        <dbReference type="SAM" id="Phobius"/>
    </source>
</evidence>
<feature type="transmembrane region" description="Helical" evidence="1">
    <location>
        <begin position="71"/>
        <end position="90"/>
    </location>
</feature>
<dbReference type="OrthoDB" id="1356182at2"/>
<feature type="transmembrane region" description="Helical" evidence="1">
    <location>
        <begin position="102"/>
        <end position="126"/>
    </location>
</feature>
<dbReference type="RefSeq" id="WP_091101943.1">
    <property type="nucleotide sequence ID" value="NZ_FNXE01000050.1"/>
</dbReference>
<feature type="transmembrane region" description="Helical" evidence="1">
    <location>
        <begin position="7"/>
        <end position="25"/>
    </location>
</feature>
<accession>A0A1H6MCV5</accession>
<keyword evidence="1" id="KW-0812">Transmembrane</keyword>
<dbReference type="Proteomes" id="UP000199634">
    <property type="component" value="Unassembled WGS sequence"/>
</dbReference>
<keyword evidence="1" id="KW-1133">Transmembrane helix</keyword>
<keyword evidence="3" id="KW-1185">Reference proteome</keyword>
<organism evidence="2 3">
    <name type="scientific">Paenimyroides marinum</name>
    <dbReference type="NCBI Taxonomy" id="1159016"/>
    <lineage>
        <taxon>Bacteria</taxon>
        <taxon>Pseudomonadati</taxon>
        <taxon>Bacteroidota</taxon>
        <taxon>Flavobacteriia</taxon>
        <taxon>Flavobacteriales</taxon>
        <taxon>Flavobacteriaceae</taxon>
        <taxon>Paenimyroides</taxon>
    </lineage>
</organism>
<dbReference type="AlphaFoldDB" id="A0A1H6MCV5"/>
<sequence length="135" mass="15656">MGKAFPYLGQLVLLSLITLGLHFLYHSITKELPLWDTAHMQLWQIYALQFLLSALVVIAVVGIGHTMPNNLGFVFLGFLTLKIAVNYLMLRPVLNTSDETSFFKYNFLIVFFLFMFYDVYVTYRVLNQTYPSKNK</sequence>
<gene>
    <name evidence="2" type="ORF">SAMN02927937_02596</name>
</gene>
<name>A0A1H6MCV5_9FLAO</name>
<keyword evidence="1" id="KW-0472">Membrane</keyword>
<dbReference type="STRING" id="1159016.SAMN02927937_02596"/>
<reference evidence="2 3" key="1">
    <citation type="submission" date="2016-10" db="EMBL/GenBank/DDBJ databases">
        <authorList>
            <person name="de Groot N.N."/>
        </authorList>
    </citation>
    <scope>NUCLEOTIDE SEQUENCE [LARGE SCALE GENOMIC DNA]</scope>
    <source>
        <strain evidence="2 3">CGMCC 1.10825</strain>
    </source>
</reference>
<dbReference type="EMBL" id="FNXE01000050">
    <property type="protein sequence ID" value="SEH99275.1"/>
    <property type="molecule type" value="Genomic_DNA"/>
</dbReference>